<feature type="chain" id="PRO_5037357076" description="Peptidase M14 domain-containing protein" evidence="9">
    <location>
        <begin position="27"/>
        <end position="888"/>
    </location>
</feature>
<evidence type="ECO:0000256" key="1">
    <source>
        <dbReference type="ARBA" id="ARBA00001947"/>
    </source>
</evidence>
<keyword evidence="12" id="KW-1185">Reference proteome</keyword>
<feature type="domain" description="Peptidase M14" evidence="10">
    <location>
        <begin position="141"/>
        <end position="438"/>
    </location>
</feature>
<dbReference type="SUPFAM" id="SSF53187">
    <property type="entry name" value="Zn-dependent exopeptidases"/>
    <property type="match status" value="1"/>
</dbReference>
<dbReference type="RefSeq" id="WP_246594871.1">
    <property type="nucleotide sequence ID" value="NZ_BAABEA010000051.1"/>
</dbReference>
<dbReference type="Gene3D" id="3.40.630.10">
    <property type="entry name" value="Zn peptidases"/>
    <property type="match status" value="1"/>
</dbReference>
<comment type="similarity">
    <text evidence="2 7">Belongs to the peptidase M14 family.</text>
</comment>
<comment type="caution">
    <text evidence="11">The sequence shown here is derived from an EMBL/GenBank/DDBJ whole genome shotgun (WGS) entry which is preliminary data.</text>
</comment>
<evidence type="ECO:0000256" key="9">
    <source>
        <dbReference type="SAM" id="SignalP"/>
    </source>
</evidence>
<dbReference type="GO" id="GO:0004181">
    <property type="term" value="F:metallocarboxypeptidase activity"/>
    <property type="evidence" value="ECO:0007669"/>
    <property type="project" value="InterPro"/>
</dbReference>
<keyword evidence="3" id="KW-0645">Protease</keyword>
<evidence type="ECO:0000256" key="2">
    <source>
        <dbReference type="ARBA" id="ARBA00005988"/>
    </source>
</evidence>
<dbReference type="GO" id="GO:0005615">
    <property type="term" value="C:extracellular space"/>
    <property type="evidence" value="ECO:0007669"/>
    <property type="project" value="TreeGrafter"/>
</dbReference>
<accession>A0A919S550</accession>
<dbReference type="Pfam" id="PF00246">
    <property type="entry name" value="Peptidase_M14"/>
    <property type="match status" value="1"/>
</dbReference>
<gene>
    <name evidence="11" type="ORF">Aau02nite_07800</name>
</gene>
<evidence type="ECO:0000256" key="8">
    <source>
        <dbReference type="SAM" id="MobiDB-lite"/>
    </source>
</evidence>
<feature type="active site" description="Proton donor/acceptor" evidence="7">
    <location>
        <position position="402"/>
    </location>
</feature>
<dbReference type="PROSITE" id="PS52035">
    <property type="entry name" value="PEPTIDASE_M14"/>
    <property type="match status" value="1"/>
</dbReference>
<dbReference type="GO" id="GO:0006508">
    <property type="term" value="P:proteolysis"/>
    <property type="evidence" value="ECO:0007669"/>
    <property type="project" value="UniProtKB-KW"/>
</dbReference>
<evidence type="ECO:0000256" key="4">
    <source>
        <dbReference type="ARBA" id="ARBA00022801"/>
    </source>
</evidence>
<protein>
    <recommendedName>
        <fullName evidence="10">Peptidase M14 domain-containing protein</fullName>
    </recommendedName>
</protein>
<evidence type="ECO:0000256" key="3">
    <source>
        <dbReference type="ARBA" id="ARBA00022670"/>
    </source>
</evidence>
<evidence type="ECO:0000259" key="10">
    <source>
        <dbReference type="PROSITE" id="PS52035"/>
    </source>
</evidence>
<dbReference type="EMBL" id="BOQL01000006">
    <property type="protein sequence ID" value="GIM64011.1"/>
    <property type="molecule type" value="Genomic_DNA"/>
</dbReference>
<proteinExistence type="inferred from homology"/>
<organism evidence="11 12">
    <name type="scientific">Actinoplanes auranticolor</name>
    <dbReference type="NCBI Taxonomy" id="47988"/>
    <lineage>
        <taxon>Bacteria</taxon>
        <taxon>Bacillati</taxon>
        <taxon>Actinomycetota</taxon>
        <taxon>Actinomycetes</taxon>
        <taxon>Micromonosporales</taxon>
        <taxon>Micromonosporaceae</taxon>
        <taxon>Actinoplanes</taxon>
    </lineage>
</organism>
<feature type="signal peptide" evidence="9">
    <location>
        <begin position="1"/>
        <end position="26"/>
    </location>
</feature>
<dbReference type="AlphaFoldDB" id="A0A919S550"/>
<feature type="compositionally biased region" description="Low complexity" evidence="8">
    <location>
        <begin position="62"/>
        <end position="72"/>
    </location>
</feature>
<sequence length="888" mass="93149">MDSSRALTGLCALLLAVGAAAGPASAAPADPAPAGAALTDTAPAGAALTDTAPARAALADPALKDPALTDPAPGSPATREFGNGPERHEVAATAPELRGSAATPLSATPDQPWTPKRQGYPRQTELRVYPQDLADRSIKLGLVPYHAIAPRLNALQDASDRVSAEVVGHSALGRDLYLVTVTAPESAAEAARQDRWRALIENDPRAAARDRALHRGYKTPVWINANIHGDEWEGTDGALRVIERLATATDQATAALLRRTRFYVTVTNNPDGRIAGTRANGAGFDINRDHATSSQPESRAVRDVVIATQPLVMLDEHGYTGTTLIEPATPPHGQNYEYDLYIKHALPNALGMEAAVKGLGLPGTESVDIPFRDYAPGDWDDWPPIFTPMYAIYQGAVGHTVEIPWQVNRAAYTSLPVEELRRRSAVNTAVAAATIEAALTYADTHRASLLAGQIEQFRRGWAGAPSPRIPDGFVPGFGPEDRYSTEFPRAYVIPVGAGQRSAPAAARLVDHLVAHDVRVTKARRAFSLNGRRYPAASYLVDMHQPKRGLANVLLEAGRDISDLVPQMYDISGWSHRLLWGASVDISRAAAPRVSTTPVRAASATGSVTAGKGRDLALLLRDPADVRATNALLDLGVKLRRTDAGTVVVPAAARPEAEVLARRFGVRFTAAPRGSAGTPFTRPVLAAAVAADELFALREMGFEVRPVSTALLNAGADLSGVDALVVSSGLSYAQLTAAGKAAVDDLLSRGGVVTRGATGAAFNAAAGLLPGTAVAGRGDANGVVAVRNTGAVIGADALPHAFVYSPIWFTGSGFTVEQRYAADPLVAGHWLPTGPGVGGPDQAAGQASVVSGRTARGGRAVLFGTEPLFRAHPKGLYAEFARALYWAAG</sequence>
<keyword evidence="6" id="KW-0482">Metalloprotease</keyword>
<dbReference type="SMART" id="SM00631">
    <property type="entry name" value="Zn_pept"/>
    <property type="match status" value="1"/>
</dbReference>
<name>A0A919S550_9ACTN</name>
<dbReference type="InterPro" id="IPR000834">
    <property type="entry name" value="Peptidase_M14"/>
</dbReference>
<evidence type="ECO:0000313" key="12">
    <source>
        <dbReference type="Proteomes" id="UP000681340"/>
    </source>
</evidence>
<dbReference type="Proteomes" id="UP000681340">
    <property type="component" value="Unassembled WGS sequence"/>
</dbReference>
<dbReference type="PANTHER" id="PTHR11705">
    <property type="entry name" value="PROTEASE FAMILY M14 CARBOXYPEPTIDASE A,B"/>
    <property type="match status" value="1"/>
</dbReference>
<keyword evidence="5" id="KW-0862">Zinc</keyword>
<comment type="cofactor">
    <cofactor evidence="1">
        <name>Zn(2+)</name>
        <dbReference type="ChEBI" id="CHEBI:29105"/>
    </cofactor>
</comment>
<evidence type="ECO:0000256" key="7">
    <source>
        <dbReference type="PROSITE-ProRule" id="PRU01379"/>
    </source>
</evidence>
<keyword evidence="9" id="KW-0732">Signal</keyword>
<feature type="region of interest" description="Disordered" evidence="8">
    <location>
        <begin position="62"/>
        <end position="118"/>
    </location>
</feature>
<evidence type="ECO:0000256" key="6">
    <source>
        <dbReference type="ARBA" id="ARBA00023049"/>
    </source>
</evidence>
<evidence type="ECO:0000256" key="5">
    <source>
        <dbReference type="ARBA" id="ARBA00022833"/>
    </source>
</evidence>
<evidence type="ECO:0000313" key="11">
    <source>
        <dbReference type="EMBL" id="GIM64011.1"/>
    </source>
</evidence>
<keyword evidence="4" id="KW-0378">Hydrolase</keyword>
<reference evidence="11" key="1">
    <citation type="submission" date="2021-03" db="EMBL/GenBank/DDBJ databases">
        <title>Whole genome shotgun sequence of Actinoplanes auranticolor NBRC 12245.</title>
        <authorList>
            <person name="Komaki H."/>
            <person name="Tamura T."/>
        </authorList>
    </citation>
    <scope>NUCLEOTIDE SEQUENCE</scope>
    <source>
        <strain evidence="11">NBRC 12245</strain>
    </source>
</reference>
<dbReference type="PANTHER" id="PTHR11705:SF143">
    <property type="entry name" value="SLL0236 PROTEIN"/>
    <property type="match status" value="1"/>
</dbReference>
<dbReference type="GO" id="GO:0008270">
    <property type="term" value="F:zinc ion binding"/>
    <property type="evidence" value="ECO:0007669"/>
    <property type="project" value="InterPro"/>
</dbReference>